<keyword evidence="8 11" id="KW-1133">Transmembrane helix</keyword>
<proteinExistence type="predicted"/>
<dbReference type="InterPro" id="IPR004358">
    <property type="entry name" value="Sig_transdc_His_kin-like_C"/>
</dbReference>
<dbReference type="SMART" id="SM00387">
    <property type="entry name" value="HATPase_c"/>
    <property type="match status" value="1"/>
</dbReference>
<dbReference type="Pfam" id="PF02518">
    <property type="entry name" value="HATPase_c"/>
    <property type="match status" value="1"/>
</dbReference>
<keyword evidence="5" id="KW-0808">Transferase</keyword>
<name>A0ABW1NPI0_9ACTN</name>
<reference evidence="15" key="1">
    <citation type="journal article" date="2019" name="Int. J. Syst. Evol. Microbiol.">
        <title>The Global Catalogue of Microorganisms (GCM) 10K type strain sequencing project: providing services to taxonomists for standard genome sequencing and annotation.</title>
        <authorList>
            <consortium name="The Broad Institute Genomics Platform"/>
            <consortium name="The Broad Institute Genome Sequencing Center for Infectious Disease"/>
            <person name="Wu L."/>
            <person name="Ma J."/>
        </authorList>
    </citation>
    <scope>NUCLEOTIDE SEQUENCE [LARGE SCALE GENOMIC DNA]</scope>
    <source>
        <strain evidence="15">JCM 30346</strain>
    </source>
</reference>
<evidence type="ECO:0000256" key="11">
    <source>
        <dbReference type="SAM" id="Phobius"/>
    </source>
</evidence>
<dbReference type="PRINTS" id="PR00344">
    <property type="entry name" value="BCTRLSENSOR"/>
</dbReference>
<evidence type="ECO:0000313" key="15">
    <source>
        <dbReference type="Proteomes" id="UP001596137"/>
    </source>
</evidence>
<feature type="domain" description="HAMP" evidence="13">
    <location>
        <begin position="99"/>
        <end position="152"/>
    </location>
</feature>
<feature type="transmembrane region" description="Helical" evidence="11">
    <location>
        <begin position="67"/>
        <end position="91"/>
    </location>
</feature>
<dbReference type="Proteomes" id="UP001596137">
    <property type="component" value="Unassembled WGS sequence"/>
</dbReference>
<keyword evidence="15" id="KW-1185">Reference proteome</keyword>
<dbReference type="InterPro" id="IPR005467">
    <property type="entry name" value="His_kinase_dom"/>
</dbReference>
<evidence type="ECO:0000256" key="9">
    <source>
        <dbReference type="ARBA" id="ARBA00023012"/>
    </source>
</evidence>
<feature type="domain" description="Histidine kinase" evidence="12">
    <location>
        <begin position="160"/>
        <end position="373"/>
    </location>
</feature>
<evidence type="ECO:0000256" key="6">
    <source>
        <dbReference type="ARBA" id="ARBA00022692"/>
    </source>
</evidence>
<comment type="catalytic activity">
    <reaction evidence="1">
        <text>ATP + protein L-histidine = ADP + protein N-phospho-L-histidine.</text>
        <dbReference type="EC" id="2.7.13.3"/>
    </reaction>
</comment>
<evidence type="ECO:0000256" key="1">
    <source>
        <dbReference type="ARBA" id="ARBA00000085"/>
    </source>
</evidence>
<keyword evidence="9" id="KW-0902">Two-component regulatory system</keyword>
<dbReference type="InterPro" id="IPR050428">
    <property type="entry name" value="TCS_sensor_his_kinase"/>
</dbReference>
<comment type="caution">
    <text evidence="14">The sequence shown here is derived from an EMBL/GenBank/DDBJ whole genome shotgun (WGS) entry which is preliminary data.</text>
</comment>
<protein>
    <recommendedName>
        <fullName evidence="3">histidine kinase</fullName>
        <ecNumber evidence="3">2.7.13.3</ecNumber>
    </recommendedName>
</protein>
<dbReference type="SMART" id="SM00388">
    <property type="entry name" value="HisKA"/>
    <property type="match status" value="1"/>
</dbReference>
<evidence type="ECO:0000256" key="8">
    <source>
        <dbReference type="ARBA" id="ARBA00022989"/>
    </source>
</evidence>
<evidence type="ECO:0000313" key="14">
    <source>
        <dbReference type="EMBL" id="MFC6085264.1"/>
    </source>
</evidence>
<evidence type="ECO:0000259" key="12">
    <source>
        <dbReference type="PROSITE" id="PS50109"/>
    </source>
</evidence>
<dbReference type="Pfam" id="PF00512">
    <property type="entry name" value="HisKA"/>
    <property type="match status" value="1"/>
</dbReference>
<organism evidence="14 15">
    <name type="scientific">Sphaerisporangium aureirubrum</name>
    <dbReference type="NCBI Taxonomy" id="1544736"/>
    <lineage>
        <taxon>Bacteria</taxon>
        <taxon>Bacillati</taxon>
        <taxon>Actinomycetota</taxon>
        <taxon>Actinomycetes</taxon>
        <taxon>Streptosporangiales</taxon>
        <taxon>Streptosporangiaceae</taxon>
        <taxon>Sphaerisporangium</taxon>
    </lineage>
</organism>
<dbReference type="PROSITE" id="PS50109">
    <property type="entry name" value="HIS_KIN"/>
    <property type="match status" value="1"/>
</dbReference>
<dbReference type="Gene3D" id="3.30.565.10">
    <property type="entry name" value="Histidine kinase-like ATPase, C-terminal domain"/>
    <property type="match status" value="1"/>
</dbReference>
<evidence type="ECO:0000256" key="2">
    <source>
        <dbReference type="ARBA" id="ARBA00004236"/>
    </source>
</evidence>
<keyword evidence="6 11" id="KW-0812">Transmembrane</keyword>
<dbReference type="Gene3D" id="1.10.287.130">
    <property type="match status" value="1"/>
</dbReference>
<dbReference type="PANTHER" id="PTHR45436:SF8">
    <property type="entry name" value="HISTIDINE KINASE"/>
    <property type="match status" value="1"/>
</dbReference>
<dbReference type="SUPFAM" id="SSF158472">
    <property type="entry name" value="HAMP domain-like"/>
    <property type="match status" value="1"/>
</dbReference>
<evidence type="ECO:0000259" key="13">
    <source>
        <dbReference type="PROSITE" id="PS50885"/>
    </source>
</evidence>
<dbReference type="SUPFAM" id="SSF47384">
    <property type="entry name" value="Homodimeric domain of signal transducing histidine kinase"/>
    <property type="match status" value="1"/>
</dbReference>
<gene>
    <name evidence="14" type="ORF">ACFP1K_29145</name>
</gene>
<dbReference type="InterPro" id="IPR003661">
    <property type="entry name" value="HisK_dim/P_dom"/>
</dbReference>
<evidence type="ECO:0000256" key="7">
    <source>
        <dbReference type="ARBA" id="ARBA00022777"/>
    </source>
</evidence>
<dbReference type="InterPro" id="IPR003660">
    <property type="entry name" value="HAMP_dom"/>
</dbReference>
<feature type="transmembrane region" description="Helical" evidence="11">
    <location>
        <begin position="26"/>
        <end position="47"/>
    </location>
</feature>
<dbReference type="InterPro" id="IPR036890">
    <property type="entry name" value="HATPase_C_sf"/>
</dbReference>
<dbReference type="GO" id="GO:0016301">
    <property type="term" value="F:kinase activity"/>
    <property type="evidence" value="ECO:0007669"/>
    <property type="project" value="UniProtKB-KW"/>
</dbReference>
<dbReference type="CDD" id="cd06225">
    <property type="entry name" value="HAMP"/>
    <property type="match status" value="1"/>
</dbReference>
<sequence>MTAPAAVRPRAGVGTPSLPIRARLTLIYFGSFLVVAVALLSCVYLLMRNLATPPVAPVAPGGGPPPVAASPASGLFQASAIALAVCGVIALGAGRLMAGRALAPVNRVTATAARIAAGNLHQRVGLAGPDDDVKRLADTVDGMLSRLEAAFEAQRRFAANASHELLTPLATSRAILEVAAAHPERCDMSELTSKLLAVNERGERIVEALLTLAWADYGGVERRDVDLAAVVGEAVERAGAEAEARGVSVRVRLGAARVDGDPVLLGRLADNLVVNAVRHNHPGGLVEVSSVDSGGAATLTVSNTGAAVAPGTVGQLFEPFVRLRPRTQQDGVPGQGLGMAIIRAVAQAHGAGLTATANPEGGLTVCVRFPGPTRR</sequence>
<dbReference type="PROSITE" id="PS50885">
    <property type="entry name" value="HAMP"/>
    <property type="match status" value="1"/>
</dbReference>
<evidence type="ECO:0000256" key="5">
    <source>
        <dbReference type="ARBA" id="ARBA00022679"/>
    </source>
</evidence>
<dbReference type="SMART" id="SM00304">
    <property type="entry name" value="HAMP"/>
    <property type="match status" value="1"/>
</dbReference>
<dbReference type="InterPro" id="IPR003594">
    <property type="entry name" value="HATPase_dom"/>
</dbReference>
<keyword evidence="4" id="KW-0597">Phosphoprotein</keyword>
<dbReference type="InterPro" id="IPR036097">
    <property type="entry name" value="HisK_dim/P_sf"/>
</dbReference>
<dbReference type="SUPFAM" id="SSF55874">
    <property type="entry name" value="ATPase domain of HSP90 chaperone/DNA topoisomerase II/histidine kinase"/>
    <property type="match status" value="1"/>
</dbReference>
<dbReference type="PANTHER" id="PTHR45436">
    <property type="entry name" value="SENSOR HISTIDINE KINASE YKOH"/>
    <property type="match status" value="1"/>
</dbReference>
<dbReference type="EMBL" id="JBHSRF010000058">
    <property type="protein sequence ID" value="MFC6085264.1"/>
    <property type="molecule type" value="Genomic_DNA"/>
</dbReference>
<keyword evidence="7 14" id="KW-0418">Kinase</keyword>
<dbReference type="CDD" id="cd00082">
    <property type="entry name" value="HisKA"/>
    <property type="match status" value="1"/>
</dbReference>
<evidence type="ECO:0000256" key="3">
    <source>
        <dbReference type="ARBA" id="ARBA00012438"/>
    </source>
</evidence>
<accession>A0ABW1NPI0</accession>
<evidence type="ECO:0000256" key="4">
    <source>
        <dbReference type="ARBA" id="ARBA00022553"/>
    </source>
</evidence>
<comment type="subcellular location">
    <subcellularLocation>
        <location evidence="2">Cell membrane</location>
    </subcellularLocation>
</comment>
<keyword evidence="10 11" id="KW-0472">Membrane</keyword>
<dbReference type="Pfam" id="PF00672">
    <property type="entry name" value="HAMP"/>
    <property type="match status" value="1"/>
</dbReference>
<dbReference type="EC" id="2.7.13.3" evidence="3"/>
<dbReference type="RefSeq" id="WP_380759219.1">
    <property type="nucleotide sequence ID" value="NZ_JBHSRF010000058.1"/>
</dbReference>
<evidence type="ECO:0000256" key="10">
    <source>
        <dbReference type="ARBA" id="ARBA00023136"/>
    </source>
</evidence>